<proteinExistence type="predicted"/>
<gene>
    <name evidence="3" type="ORF">SAMN04489732_10224</name>
</gene>
<dbReference type="EMBL" id="FOEF01000002">
    <property type="protein sequence ID" value="SEO76063.1"/>
    <property type="molecule type" value="Genomic_DNA"/>
</dbReference>
<protein>
    <recommendedName>
        <fullName evidence="2">DUF1707 domain-containing protein</fullName>
    </recommendedName>
</protein>
<dbReference type="OrthoDB" id="3625082at2"/>
<evidence type="ECO:0000313" key="4">
    <source>
        <dbReference type="Proteomes" id="UP000198582"/>
    </source>
</evidence>
<dbReference type="Pfam" id="PF08044">
    <property type="entry name" value="DUF1707"/>
    <property type="match status" value="1"/>
</dbReference>
<keyword evidence="1" id="KW-0812">Transmembrane</keyword>
<evidence type="ECO:0000313" key="3">
    <source>
        <dbReference type="EMBL" id="SEO76063.1"/>
    </source>
</evidence>
<name>A0A1H8SD00_9PSEU</name>
<evidence type="ECO:0000256" key="1">
    <source>
        <dbReference type="SAM" id="Phobius"/>
    </source>
</evidence>
<feature type="domain" description="DUF1707" evidence="2">
    <location>
        <begin position="11"/>
        <end position="63"/>
    </location>
</feature>
<accession>A0A1H8SD00</accession>
<dbReference type="Proteomes" id="UP000198582">
    <property type="component" value="Unassembled WGS sequence"/>
</dbReference>
<dbReference type="STRING" id="394193.SAMN04489732_10224"/>
<dbReference type="PANTHER" id="PTHR40763">
    <property type="entry name" value="MEMBRANE PROTEIN-RELATED"/>
    <property type="match status" value="1"/>
</dbReference>
<organism evidence="3 4">
    <name type="scientific">Amycolatopsis saalfeldensis</name>
    <dbReference type="NCBI Taxonomy" id="394193"/>
    <lineage>
        <taxon>Bacteria</taxon>
        <taxon>Bacillati</taxon>
        <taxon>Actinomycetota</taxon>
        <taxon>Actinomycetes</taxon>
        <taxon>Pseudonocardiales</taxon>
        <taxon>Pseudonocardiaceae</taxon>
        <taxon>Amycolatopsis</taxon>
    </lineage>
</organism>
<reference evidence="3 4" key="1">
    <citation type="submission" date="2016-10" db="EMBL/GenBank/DDBJ databases">
        <authorList>
            <person name="de Groot N.N."/>
        </authorList>
    </citation>
    <scope>NUCLEOTIDE SEQUENCE [LARGE SCALE GENOMIC DNA]</scope>
    <source>
        <strain evidence="3 4">DSM 44993</strain>
    </source>
</reference>
<sequence>MTSDDPVPSGVRCSDAERERTAAALHQAVGEGRLSLAEVEERTTAIYAAQYRHELDAVVADLPAAEAAAAPGWRPLLTGLGQQVTADLMSLTAARRKAMLIALVVLAVVAALMLAVHGITDEGHGPHSFGHD</sequence>
<keyword evidence="1" id="KW-1133">Transmembrane helix</keyword>
<keyword evidence="1" id="KW-0472">Membrane</keyword>
<dbReference type="AlphaFoldDB" id="A0A1H8SD00"/>
<keyword evidence="4" id="KW-1185">Reference proteome</keyword>
<dbReference type="RefSeq" id="WP_091613051.1">
    <property type="nucleotide sequence ID" value="NZ_FOEF01000002.1"/>
</dbReference>
<dbReference type="InterPro" id="IPR012551">
    <property type="entry name" value="DUF1707_SHOCT-like"/>
</dbReference>
<dbReference type="PANTHER" id="PTHR40763:SF4">
    <property type="entry name" value="DUF1707 DOMAIN-CONTAINING PROTEIN"/>
    <property type="match status" value="1"/>
</dbReference>
<evidence type="ECO:0000259" key="2">
    <source>
        <dbReference type="Pfam" id="PF08044"/>
    </source>
</evidence>
<feature type="transmembrane region" description="Helical" evidence="1">
    <location>
        <begin position="98"/>
        <end position="119"/>
    </location>
</feature>